<dbReference type="InterPro" id="IPR003808">
    <property type="entry name" value="Fe-S_metab-assoc_dom"/>
</dbReference>
<name>A0A382HWM1_9ZZZZ</name>
<sequence>MTIQDTLQELNELFSIFDDPKEKFIQLMDMAKESEGLSESERTEENKVYGCTSQAWVLMDKQEDRTFYFRTDSDAMIVKGLLTLLVKIF</sequence>
<protein>
    <recommendedName>
        <fullName evidence="2">Fe-S metabolism associated domain-containing protein</fullName>
    </recommendedName>
</protein>
<evidence type="ECO:0000259" key="2">
    <source>
        <dbReference type="Pfam" id="PF02657"/>
    </source>
</evidence>
<dbReference type="PANTHER" id="PTHR43597">
    <property type="entry name" value="SULFUR ACCEPTOR PROTEIN CSDE"/>
    <property type="match status" value="1"/>
</dbReference>
<proteinExistence type="inferred from homology"/>
<dbReference type="PANTHER" id="PTHR43597:SF5">
    <property type="entry name" value="SUFE-LIKE PROTEIN 2, CHLOROPLASTIC"/>
    <property type="match status" value="1"/>
</dbReference>
<evidence type="ECO:0000313" key="3">
    <source>
        <dbReference type="EMBL" id="SVB91505.1"/>
    </source>
</evidence>
<dbReference type="SUPFAM" id="SSF82649">
    <property type="entry name" value="SufE/NifU"/>
    <property type="match status" value="1"/>
</dbReference>
<dbReference type="AlphaFoldDB" id="A0A382HWM1"/>
<accession>A0A382HWM1</accession>
<dbReference type="Pfam" id="PF02657">
    <property type="entry name" value="SufE"/>
    <property type="match status" value="1"/>
</dbReference>
<gene>
    <name evidence="3" type="ORF">METZ01_LOCUS244359</name>
</gene>
<reference evidence="3" key="1">
    <citation type="submission" date="2018-05" db="EMBL/GenBank/DDBJ databases">
        <authorList>
            <person name="Lanie J.A."/>
            <person name="Ng W.-L."/>
            <person name="Kazmierczak K.M."/>
            <person name="Andrzejewski T.M."/>
            <person name="Davidsen T.M."/>
            <person name="Wayne K.J."/>
            <person name="Tettelin H."/>
            <person name="Glass J.I."/>
            <person name="Rusch D."/>
            <person name="Podicherti R."/>
            <person name="Tsui H.-C.T."/>
            <person name="Winkler M.E."/>
        </authorList>
    </citation>
    <scope>NUCLEOTIDE SEQUENCE</scope>
</reference>
<feature type="domain" description="Fe-S metabolism associated" evidence="2">
    <location>
        <begin position="12"/>
        <end position="88"/>
    </location>
</feature>
<organism evidence="3">
    <name type="scientific">marine metagenome</name>
    <dbReference type="NCBI Taxonomy" id="408172"/>
    <lineage>
        <taxon>unclassified sequences</taxon>
        <taxon>metagenomes</taxon>
        <taxon>ecological metagenomes</taxon>
    </lineage>
</organism>
<dbReference type="EMBL" id="UINC01063652">
    <property type="protein sequence ID" value="SVB91505.1"/>
    <property type="molecule type" value="Genomic_DNA"/>
</dbReference>
<feature type="non-terminal residue" evidence="3">
    <location>
        <position position="89"/>
    </location>
</feature>
<evidence type="ECO:0000256" key="1">
    <source>
        <dbReference type="ARBA" id="ARBA00010282"/>
    </source>
</evidence>
<dbReference type="Gene3D" id="3.90.1010.10">
    <property type="match status" value="1"/>
</dbReference>
<comment type="similarity">
    <text evidence="1">Belongs to the SufE family.</text>
</comment>